<feature type="transmembrane region" description="Helical" evidence="2">
    <location>
        <begin position="208"/>
        <end position="227"/>
    </location>
</feature>
<name>A0ABV2W4G7_9ACTN</name>
<feature type="chain" id="PRO_5045414691" description="Glycosyltransferase RgtA/B/C/D-like domain-containing protein" evidence="3">
    <location>
        <begin position="35"/>
        <end position="486"/>
    </location>
</feature>
<feature type="transmembrane region" description="Helical" evidence="2">
    <location>
        <begin position="173"/>
        <end position="201"/>
    </location>
</feature>
<feature type="transmembrane region" description="Helical" evidence="2">
    <location>
        <begin position="98"/>
        <end position="118"/>
    </location>
</feature>
<gene>
    <name evidence="5" type="ORF">ABZ508_11780</name>
</gene>
<feature type="compositionally biased region" description="Low complexity" evidence="1">
    <location>
        <begin position="466"/>
        <end position="486"/>
    </location>
</feature>
<feature type="transmembrane region" description="Helical" evidence="2">
    <location>
        <begin position="326"/>
        <end position="350"/>
    </location>
</feature>
<evidence type="ECO:0000256" key="1">
    <source>
        <dbReference type="SAM" id="MobiDB-lite"/>
    </source>
</evidence>
<reference evidence="5 6" key="1">
    <citation type="submission" date="2024-06" db="EMBL/GenBank/DDBJ databases">
        <title>The Natural Products Discovery Center: Release of the First 8490 Sequenced Strains for Exploring Actinobacteria Biosynthetic Diversity.</title>
        <authorList>
            <person name="Kalkreuter E."/>
            <person name="Kautsar S.A."/>
            <person name="Yang D."/>
            <person name="Bader C.D."/>
            <person name="Teijaro C.N."/>
            <person name="Fluegel L."/>
            <person name="Davis C.M."/>
            <person name="Simpson J.R."/>
            <person name="Lauterbach L."/>
            <person name="Steele A.D."/>
            <person name="Gui C."/>
            <person name="Meng S."/>
            <person name="Li G."/>
            <person name="Viehrig K."/>
            <person name="Ye F."/>
            <person name="Su P."/>
            <person name="Kiefer A.F."/>
            <person name="Nichols A."/>
            <person name="Cepeda A.J."/>
            <person name="Yan W."/>
            <person name="Fan B."/>
            <person name="Jiang Y."/>
            <person name="Adhikari A."/>
            <person name="Zheng C.-J."/>
            <person name="Schuster L."/>
            <person name="Cowan T.M."/>
            <person name="Smanski M.J."/>
            <person name="Chevrette M.G."/>
            <person name="De Carvalho L.P.S."/>
            <person name="Shen B."/>
        </authorList>
    </citation>
    <scope>NUCLEOTIDE SEQUENCE [LARGE SCALE GENOMIC DNA]</scope>
    <source>
        <strain evidence="5 6">NPDC006337</strain>
    </source>
</reference>
<protein>
    <recommendedName>
        <fullName evidence="4">Glycosyltransferase RgtA/B/C/D-like domain-containing protein</fullName>
    </recommendedName>
</protein>
<feature type="transmembrane region" description="Helical" evidence="2">
    <location>
        <begin position="273"/>
        <end position="290"/>
    </location>
</feature>
<dbReference type="InterPro" id="IPR038731">
    <property type="entry name" value="RgtA/B/C-like"/>
</dbReference>
<evidence type="ECO:0000256" key="3">
    <source>
        <dbReference type="SAM" id="SignalP"/>
    </source>
</evidence>
<keyword evidence="6" id="KW-1185">Reference proteome</keyword>
<feature type="transmembrane region" description="Helical" evidence="2">
    <location>
        <begin position="299"/>
        <end position="320"/>
    </location>
</feature>
<comment type="caution">
    <text evidence="5">The sequence shown here is derived from an EMBL/GenBank/DDBJ whole genome shotgun (WGS) entry which is preliminary data.</text>
</comment>
<evidence type="ECO:0000259" key="4">
    <source>
        <dbReference type="Pfam" id="PF13231"/>
    </source>
</evidence>
<feature type="compositionally biased region" description="Low complexity" evidence="1">
    <location>
        <begin position="430"/>
        <end position="443"/>
    </location>
</feature>
<feature type="region of interest" description="Disordered" evidence="1">
    <location>
        <begin position="391"/>
        <end position="486"/>
    </location>
</feature>
<dbReference type="EMBL" id="JBEXZR010000008">
    <property type="protein sequence ID" value="MEU0708036.1"/>
    <property type="molecule type" value="Genomic_DNA"/>
</dbReference>
<evidence type="ECO:0000256" key="2">
    <source>
        <dbReference type="SAM" id="Phobius"/>
    </source>
</evidence>
<feature type="transmembrane region" description="Helical" evidence="2">
    <location>
        <begin position="125"/>
        <end position="147"/>
    </location>
</feature>
<proteinExistence type="predicted"/>
<feature type="compositionally biased region" description="Low complexity" evidence="1">
    <location>
        <begin position="391"/>
        <end position="400"/>
    </location>
</feature>
<feature type="signal peptide" evidence="3">
    <location>
        <begin position="1"/>
        <end position="34"/>
    </location>
</feature>
<keyword evidence="3" id="KW-0732">Signal</keyword>
<evidence type="ECO:0000313" key="5">
    <source>
        <dbReference type="EMBL" id="MEU0708036.1"/>
    </source>
</evidence>
<accession>A0ABV2W4G7</accession>
<evidence type="ECO:0000313" key="6">
    <source>
        <dbReference type="Proteomes" id="UP001550378"/>
    </source>
</evidence>
<organism evidence="5 6">
    <name type="scientific">Streptomyces lavendulocolor</name>
    <dbReference type="NCBI Taxonomy" id="67316"/>
    <lineage>
        <taxon>Bacteria</taxon>
        <taxon>Bacillati</taxon>
        <taxon>Actinomycetota</taxon>
        <taxon>Actinomycetes</taxon>
        <taxon>Kitasatosporales</taxon>
        <taxon>Streptomycetaceae</taxon>
        <taxon>Streptomyces</taxon>
    </lineage>
</organism>
<dbReference type="Proteomes" id="UP001550378">
    <property type="component" value="Unassembled WGS sequence"/>
</dbReference>
<feature type="compositionally biased region" description="Gly residues" evidence="1">
    <location>
        <begin position="410"/>
        <end position="429"/>
    </location>
</feature>
<feature type="transmembrane region" description="Helical" evidence="2">
    <location>
        <begin position="362"/>
        <end position="384"/>
    </location>
</feature>
<feature type="compositionally biased region" description="Pro residues" evidence="1">
    <location>
        <begin position="444"/>
        <end position="465"/>
    </location>
</feature>
<sequence length="486" mass="49597">MNVRMSSLSRDVRKARIIVLAVALVAFVSKTALAAHTRGPADVRFFWGFARAIARTDPIRIYAEPMPWLPVYNHPPLASWMLLGLEWLAQQGVPWRPLIRFPACLADFVTVLLVFAIVRRRALRLRTAVFCAVGAALCPVLVATSGYHGNTDSVAVMFAFAAAYLLVDRGRPVAAGLAAALCISVKLIPVVAVPLLFAAALRAGGRPVLLRFTAGFTALFLTVWGPVVATVPGGLKANVLEYAGGNFSFWGIVRFARWADVPEPYVQLLRGDGHFLIVAAIMAVGVRLVWRRPADAPHAVATTLGLLLLLSTASGVQYLAWPAAGLFVIGLWQGTAYGIVVGAVTASVYSGQRPVHWTDTEMAFGALGWAVLAVCVASAVLTALRAGRRPGPAAVLPPARTARADTSSGPGTGPGAGAGAAGVGAGAGAGAVSAGPPTGTAAPAPAPHAPAPPAPAAPAGGPAPAPAGGTAGAAPGDAGVPAPVAD</sequence>
<keyword evidence="2" id="KW-1133">Transmembrane helix</keyword>
<dbReference type="RefSeq" id="WP_360029082.1">
    <property type="nucleotide sequence ID" value="NZ_JBEXZR010000008.1"/>
</dbReference>
<dbReference type="Pfam" id="PF13231">
    <property type="entry name" value="PMT_2"/>
    <property type="match status" value="1"/>
</dbReference>
<feature type="domain" description="Glycosyltransferase RgtA/B/C/D-like" evidence="4">
    <location>
        <begin position="73"/>
        <end position="223"/>
    </location>
</feature>
<keyword evidence="2" id="KW-0472">Membrane</keyword>
<keyword evidence="2" id="KW-0812">Transmembrane</keyword>